<name>A0A2W1K586_ACIFR</name>
<evidence type="ECO:0000313" key="1">
    <source>
        <dbReference type="EMBL" id="PZD82086.1"/>
    </source>
</evidence>
<sequence length="238" mass="26663">MRLFQIPQSALLNVVVRVTYRSEWPDGFGARGWKLDIALDDPEIIASTPSPGERINTSVLVHDILDHYVSGFPPSGHRNEAMALIQLGTRTGSDPRPDYEQMVDEDLMHGVVYGESMRSFLPPRVVQLLPLDVISGKETIDFLVNILGHDSLRSMFVERFFELGYRGVPLAQASWNRHGLGYERSTAIGTCLQWLLEEADQLLVNGAFSFGTGFFQIDNQVCQITLKEPLNTAFNKPV</sequence>
<organism evidence="1 2">
    <name type="scientific">Acidithiobacillus ferrooxidans</name>
    <name type="common">Thiobacillus ferrooxidans</name>
    <dbReference type="NCBI Taxonomy" id="920"/>
    <lineage>
        <taxon>Bacteria</taxon>
        <taxon>Pseudomonadati</taxon>
        <taxon>Pseudomonadota</taxon>
        <taxon>Acidithiobacillia</taxon>
        <taxon>Acidithiobacillales</taxon>
        <taxon>Acidithiobacillaceae</taxon>
        <taxon>Acidithiobacillus</taxon>
    </lineage>
</organism>
<dbReference type="AlphaFoldDB" id="A0A2W1K586"/>
<accession>A0A2W1K586</accession>
<evidence type="ECO:0000313" key="2">
    <source>
        <dbReference type="Proteomes" id="UP000248886"/>
    </source>
</evidence>
<protein>
    <submittedName>
        <fullName evidence="1">Uncharacterized protein</fullName>
    </submittedName>
</protein>
<proteinExistence type="predicted"/>
<dbReference type="RefSeq" id="WP_054609090.1">
    <property type="nucleotide sequence ID" value="NZ_AP025160.1"/>
</dbReference>
<dbReference type="Proteomes" id="UP000248886">
    <property type="component" value="Unassembled WGS sequence"/>
</dbReference>
<comment type="caution">
    <text evidence="1">The sequence shown here is derived from an EMBL/GenBank/DDBJ whole genome shotgun (WGS) entry which is preliminary data.</text>
</comment>
<reference evidence="1 2" key="1">
    <citation type="submission" date="2018-06" db="EMBL/GenBank/DDBJ databases">
        <title>Draft sequence of Acidithiobacillus ferrooxidans CCM 4253.</title>
        <authorList>
            <person name="Moya-Beltran A."/>
            <person name="Castro M."/>
            <person name="Covarrubias P.C."/>
            <person name="Issotta F."/>
            <person name="Janiczek O."/>
            <person name="Mandl M."/>
            <person name="Kucera J."/>
            <person name="Quatrini R."/>
        </authorList>
    </citation>
    <scope>NUCLEOTIDE SEQUENCE [LARGE SCALE GENOMIC DNA]</scope>
    <source>
        <strain evidence="1 2">CCM 4253</strain>
    </source>
</reference>
<dbReference type="OrthoDB" id="5298306at2"/>
<dbReference type="EMBL" id="QKQP01000001">
    <property type="protein sequence ID" value="PZD82086.1"/>
    <property type="molecule type" value="Genomic_DNA"/>
</dbReference>
<gene>
    <name evidence="1" type="ORF">DN052_03325</name>
</gene>